<feature type="coiled-coil region" evidence="1">
    <location>
        <begin position="226"/>
        <end position="253"/>
    </location>
</feature>
<keyword evidence="2" id="KW-0812">Transmembrane</keyword>
<dbReference type="PANTHER" id="PTHR40448">
    <property type="entry name" value="TWO-COMPONENT SENSOR HISTIDINE KINASE"/>
    <property type="match status" value="1"/>
</dbReference>
<feature type="transmembrane region" description="Helical" evidence="2">
    <location>
        <begin position="159"/>
        <end position="180"/>
    </location>
</feature>
<feature type="domain" description="Sensor histidine kinase NatK-like C-terminal" evidence="3">
    <location>
        <begin position="338"/>
        <end position="441"/>
    </location>
</feature>
<dbReference type="InterPro" id="IPR036890">
    <property type="entry name" value="HATPase_C_sf"/>
</dbReference>
<feature type="transmembrane region" description="Helical" evidence="2">
    <location>
        <begin position="57"/>
        <end position="74"/>
    </location>
</feature>
<keyword evidence="2" id="KW-0472">Membrane</keyword>
<feature type="transmembrane region" description="Helical" evidence="2">
    <location>
        <begin position="6"/>
        <end position="23"/>
    </location>
</feature>
<reference evidence="4" key="1">
    <citation type="submission" date="2020-12" db="EMBL/GenBank/DDBJ databases">
        <title>Clostridium thailandense sp. nov., a novel acetogenic bacterium isolated from peat land soil in Thailand.</title>
        <authorList>
            <person name="Chaikitkaew S."/>
            <person name="Birkeland N.K."/>
        </authorList>
    </citation>
    <scope>NUCLEOTIDE SEQUENCE</scope>
    <source>
        <strain evidence="4">DSM 17425</strain>
    </source>
</reference>
<evidence type="ECO:0000313" key="4">
    <source>
        <dbReference type="EMBL" id="MBI6874168.1"/>
    </source>
</evidence>
<dbReference type="RefSeq" id="WP_211143574.1">
    <property type="nucleotide sequence ID" value="NZ_JAEEGB010000019.1"/>
</dbReference>
<evidence type="ECO:0000256" key="2">
    <source>
        <dbReference type="SAM" id="Phobius"/>
    </source>
</evidence>
<feature type="transmembrane region" description="Helical" evidence="2">
    <location>
        <begin position="35"/>
        <end position="51"/>
    </location>
</feature>
<comment type="caution">
    <text evidence="4">The sequence shown here is derived from an EMBL/GenBank/DDBJ whole genome shotgun (WGS) entry which is preliminary data.</text>
</comment>
<evidence type="ECO:0000259" key="3">
    <source>
        <dbReference type="Pfam" id="PF14501"/>
    </source>
</evidence>
<dbReference type="InterPro" id="IPR032834">
    <property type="entry name" value="NatK-like_C"/>
</dbReference>
<dbReference type="PANTHER" id="PTHR40448:SF1">
    <property type="entry name" value="TWO-COMPONENT SENSOR HISTIDINE KINASE"/>
    <property type="match status" value="1"/>
</dbReference>
<dbReference type="Proteomes" id="UP000622687">
    <property type="component" value="Unassembled WGS sequence"/>
</dbReference>
<evidence type="ECO:0000256" key="1">
    <source>
        <dbReference type="SAM" id="Coils"/>
    </source>
</evidence>
<keyword evidence="1" id="KW-0175">Coiled coil</keyword>
<sequence length="446" mass="51684">MFDLIFEILYPLILALSITSITVNISPDKQERRSIVIFTVVNYFMTIFIHIYRKDIILEVAVIFNIFLYLYIASKRIWRSIVIALCANIIFAASDAIVGFIDINILNFTYSQVISNLKIYFATGLLILLISHFLSKIIRMIYNRIYTEGSNIKEYLKENLIAILYIVSGLFIVNVHLIMYKSLVKSIGRVNTFLNMILIIEFIGMSVLLIHSSSKNIKNKLRQEYKEKEYQQLKEYTDRIEDMDSDLRRFKHDYINILQTLGGYIETGDIDGLKEFYHNDLLKESNKIIDKDRYLSILKHIKIDALKALISSKIINAYSYGIEIQIEIIDDIHELSINTIDICRIIGIFIDNAIEAAILCDKKDVKIAVVKNDDSTVFIISNSCLEDTPPIYKIYEENFSTKGDNRGIGLKTVRYIVNEKYDNVILNTKIKDCVFKQELIIYDLKA</sequence>
<protein>
    <submittedName>
        <fullName evidence="4">GHKL domain-containing protein</fullName>
    </submittedName>
</protein>
<keyword evidence="2" id="KW-1133">Transmembrane helix</keyword>
<feature type="transmembrane region" description="Helical" evidence="2">
    <location>
        <begin position="81"/>
        <end position="107"/>
    </location>
</feature>
<feature type="transmembrane region" description="Helical" evidence="2">
    <location>
        <begin position="192"/>
        <end position="210"/>
    </location>
</feature>
<dbReference type="Gene3D" id="1.10.287.130">
    <property type="match status" value="1"/>
</dbReference>
<name>A0A934M630_9CLOT</name>
<accession>A0A934M630</accession>
<dbReference type="Pfam" id="PF14501">
    <property type="entry name" value="HATPase_c_5"/>
    <property type="match status" value="1"/>
</dbReference>
<proteinExistence type="predicted"/>
<keyword evidence="5" id="KW-1185">Reference proteome</keyword>
<dbReference type="SUPFAM" id="SSF55874">
    <property type="entry name" value="ATPase domain of HSP90 chaperone/DNA topoisomerase II/histidine kinase"/>
    <property type="match status" value="1"/>
</dbReference>
<dbReference type="GO" id="GO:0042802">
    <property type="term" value="F:identical protein binding"/>
    <property type="evidence" value="ECO:0007669"/>
    <property type="project" value="TreeGrafter"/>
</dbReference>
<dbReference type="EMBL" id="JAEEGB010000019">
    <property type="protein sequence ID" value="MBI6874168.1"/>
    <property type="molecule type" value="Genomic_DNA"/>
</dbReference>
<feature type="transmembrane region" description="Helical" evidence="2">
    <location>
        <begin position="119"/>
        <end position="138"/>
    </location>
</feature>
<organism evidence="4 5">
    <name type="scientific">Clostridium aciditolerans</name>
    <dbReference type="NCBI Taxonomy" id="339861"/>
    <lineage>
        <taxon>Bacteria</taxon>
        <taxon>Bacillati</taxon>
        <taxon>Bacillota</taxon>
        <taxon>Clostridia</taxon>
        <taxon>Eubacteriales</taxon>
        <taxon>Clostridiaceae</taxon>
        <taxon>Clostridium</taxon>
    </lineage>
</organism>
<evidence type="ECO:0000313" key="5">
    <source>
        <dbReference type="Proteomes" id="UP000622687"/>
    </source>
</evidence>
<gene>
    <name evidence="4" type="ORF">I6U51_15905</name>
</gene>
<dbReference type="Gene3D" id="3.30.565.10">
    <property type="entry name" value="Histidine kinase-like ATPase, C-terminal domain"/>
    <property type="match status" value="1"/>
</dbReference>
<dbReference type="AlphaFoldDB" id="A0A934M630"/>